<gene>
    <name evidence="1" type="ORF">MNBD_BACTEROID06-1414</name>
</gene>
<reference evidence="1" key="1">
    <citation type="submission" date="2018-06" db="EMBL/GenBank/DDBJ databases">
        <authorList>
            <person name="Zhirakovskaya E."/>
        </authorList>
    </citation>
    <scope>NUCLEOTIDE SEQUENCE</scope>
</reference>
<dbReference type="EMBL" id="UOES01000130">
    <property type="protein sequence ID" value="VAW26709.1"/>
    <property type="molecule type" value="Genomic_DNA"/>
</dbReference>
<protein>
    <recommendedName>
        <fullName evidence="2">Mobile element protein</fullName>
    </recommendedName>
</protein>
<sequence length="66" mass="7917">YSPELNPVERFYGEVRKSTANRLFENIEYQEAVIDEEVAKWMDEPKKMKKLAGYNWILEQFKLSCI</sequence>
<feature type="non-terminal residue" evidence="1">
    <location>
        <position position="1"/>
    </location>
</feature>
<name>A0A3B0UQ54_9ZZZZ</name>
<evidence type="ECO:0000313" key="1">
    <source>
        <dbReference type="EMBL" id="VAW26709.1"/>
    </source>
</evidence>
<accession>A0A3B0UQ54</accession>
<dbReference type="AlphaFoldDB" id="A0A3B0UQ54"/>
<organism evidence="1">
    <name type="scientific">hydrothermal vent metagenome</name>
    <dbReference type="NCBI Taxonomy" id="652676"/>
    <lineage>
        <taxon>unclassified sequences</taxon>
        <taxon>metagenomes</taxon>
        <taxon>ecological metagenomes</taxon>
    </lineage>
</organism>
<evidence type="ECO:0008006" key="2">
    <source>
        <dbReference type="Google" id="ProtNLM"/>
    </source>
</evidence>
<proteinExistence type="predicted"/>